<name>A0ABR7YAD5_9SPHI</name>
<dbReference type="EMBL" id="JACOIJ010000002">
    <property type="protein sequence ID" value="MBD1428250.1"/>
    <property type="molecule type" value="Genomic_DNA"/>
</dbReference>
<evidence type="ECO:0000313" key="1">
    <source>
        <dbReference type="EMBL" id="MBD1428250.1"/>
    </source>
</evidence>
<sequence>MINLSLVCLLLACSKGEDSKTTPEETKPNPEPTEKYTFLENEVRPASSLACFAGAYYRKVVSSKDTWIGISGEVTLPTIKFDEIRFNPAKPKQYLDNPSVYMGGSMDGQETDIGLTWEVIRHENGAVSEERVAFRPFLRRASHKSGQVSLYVNAPAQKEYYWYPGEKVEMSVEVISNGVLKLSIKGAGKSYETTFEAAGYTLTGVGEFKRVNAIDQVSNEGKPAQYTEAVVSNSKWSYTNLIRRQKGERVVVPMHNGRMTSMLCPATKHFSIEQNEEEAKVGAETISISGKGF</sequence>
<organism evidence="1 2">
    <name type="scientific">Sphingobacterium litopenaei</name>
    <dbReference type="NCBI Taxonomy" id="2763500"/>
    <lineage>
        <taxon>Bacteria</taxon>
        <taxon>Pseudomonadati</taxon>
        <taxon>Bacteroidota</taxon>
        <taxon>Sphingobacteriia</taxon>
        <taxon>Sphingobacteriales</taxon>
        <taxon>Sphingobacteriaceae</taxon>
        <taxon>Sphingobacterium</taxon>
    </lineage>
</organism>
<evidence type="ECO:0000313" key="2">
    <source>
        <dbReference type="Proteomes" id="UP000651271"/>
    </source>
</evidence>
<accession>A0ABR7YAD5</accession>
<gene>
    <name evidence="1" type="ORF">H8B04_01505</name>
</gene>
<keyword evidence="2" id="KW-1185">Reference proteome</keyword>
<reference evidence="1 2" key="1">
    <citation type="submission" date="2020-08" db="EMBL/GenBank/DDBJ databases">
        <title>Sphingobacterium sp. DN04309 isolated from aquaculture water.</title>
        <authorList>
            <person name="Zhang M."/>
        </authorList>
    </citation>
    <scope>NUCLEOTIDE SEQUENCE [LARGE SCALE GENOMIC DNA]</scope>
    <source>
        <strain evidence="1 2">DN04309</strain>
    </source>
</reference>
<protein>
    <submittedName>
        <fullName evidence="1">Uncharacterized protein</fullName>
    </submittedName>
</protein>
<dbReference type="Proteomes" id="UP000651271">
    <property type="component" value="Unassembled WGS sequence"/>
</dbReference>
<comment type="caution">
    <text evidence="1">The sequence shown here is derived from an EMBL/GenBank/DDBJ whole genome shotgun (WGS) entry which is preliminary data.</text>
</comment>
<proteinExistence type="predicted"/>